<dbReference type="InterPro" id="IPR009554">
    <property type="entry name" value="Phageshock_PspB"/>
</dbReference>
<evidence type="ECO:0000313" key="3">
    <source>
        <dbReference type="Proteomes" id="UP001500235"/>
    </source>
</evidence>
<keyword evidence="3" id="KW-1185">Reference proteome</keyword>
<gene>
    <name evidence="2" type="ORF">GCM10022280_15500</name>
</gene>
<name>A0ABP7SWW7_9SPHN</name>
<organism evidence="2 3">
    <name type="scientific">Sphingomonas swuensis</name>
    <dbReference type="NCBI Taxonomy" id="977800"/>
    <lineage>
        <taxon>Bacteria</taxon>
        <taxon>Pseudomonadati</taxon>
        <taxon>Pseudomonadota</taxon>
        <taxon>Alphaproteobacteria</taxon>
        <taxon>Sphingomonadales</taxon>
        <taxon>Sphingomonadaceae</taxon>
        <taxon>Sphingomonas</taxon>
    </lineage>
</organism>
<dbReference type="EMBL" id="BAABBQ010000001">
    <property type="protein sequence ID" value="GAA4017236.1"/>
    <property type="molecule type" value="Genomic_DNA"/>
</dbReference>
<sequence length="109" mass="12672">MEEISVVLVVATLFIGLPWLIMHYVTRWKTAATLTGGDEKLLEELHDLTRRLDDRMCSIERIMTAENPNWRQQCAPEQPALAGRDENIDLDIDAELARLSERRRVREVR</sequence>
<dbReference type="Pfam" id="PF06667">
    <property type="entry name" value="PspB"/>
    <property type="match status" value="1"/>
</dbReference>
<accession>A0ABP7SWW7</accession>
<reference evidence="3" key="1">
    <citation type="journal article" date="2019" name="Int. J. Syst. Evol. Microbiol.">
        <title>The Global Catalogue of Microorganisms (GCM) 10K type strain sequencing project: providing services to taxonomists for standard genome sequencing and annotation.</title>
        <authorList>
            <consortium name="The Broad Institute Genomics Platform"/>
            <consortium name="The Broad Institute Genome Sequencing Center for Infectious Disease"/>
            <person name="Wu L."/>
            <person name="Ma J."/>
        </authorList>
    </citation>
    <scope>NUCLEOTIDE SEQUENCE [LARGE SCALE GENOMIC DNA]</scope>
    <source>
        <strain evidence="3">JCM 17563</strain>
    </source>
</reference>
<protein>
    <recommendedName>
        <fullName evidence="4">Envelope stress response membrane protein PspB</fullName>
    </recommendedName>
</protein>
<proteinExistence type="predicted"/>
<keyword evidence="1" id="KW-0472">Membrane</keyword>
<keyword evidence="1" id="KW-0812">Transmembrane</keyword>
<dbReference type="Proteomes" id="UP001500235">
    <property type="component" value="Unassembled WGS sequence"/>
</dbReference>
<keyword evidence="1" id="KW-1133">Transmembrane helix</keyword>
<comment type="caution">
    <text evidence="2">The sequence shown here is derived from an EMBL/GenBank/DDBJ whole genome shotgun (WGS) entry which is preliminary data.</text>
</comment>
<evidence type="ECO:0000313" key="2">
    <source>
        <dbReference type="EMBL" id="GAA4017236.1"/>
    </source>
</evidence>
<evidence type="ECO:0000256" key="1">
    <source>
        <dbReference type="SAM" id="Phobius"/>
    </source>
</evidence>
<dbReference type="NCBIfam" id="TIGR02976">
    <property type="entry name" value="phageshock_pspB"/>
    <property type="match status" value="1"/>
</dbReference>
<feature type="transmembrane region" description="Helical" evidence="1">
    <location>
        <begin position="6"/>
        <end position="25"/>
    </location>
</feature>
<evidence type="ECO:0008006" key="4">
    <source>
        <dbReference type="Google" id="ProtNLM"/>
    </source>
</evidence>
<dbReference type="RefSeq" id="WP_344706812.1">
    <property type="nucleotide sequence ID" value="NZ_BAABBQ010000001.1"/>
</dbReference>